<feature type="transmembrane region" description="Helical" evidence="7">
    <location>
        <begin position="94"/>
        <end position="115"/>
    </location>
</feature>
<dbReference type="Pfam" id="PF00528">
    <property type="entry name" value="BPD_transp_1"/>
    <property type="match status" value="1"/>
</dbReference>
<evidence type="ECO:0000313" key="10">
    <source>
        <dbReference type="EMBL" id="GIM83678.1"/>
    </source>
</evidence>
<dbReference type="GO" id="GO:0005886">
    <property type="term" value="C:plasma membrane"/>
    <property type="evidence" value="ECO:0007669"/>
    <property type="project" value="UniProtKB-SubCell"/>
</dbReference>
<evidence type="ECO:0000256" key="8">
    <source>
        <dbReference type="SAM" id="MobiDB-lite"/>
    </source>
</evidence>
<dbReference type="EMBL" id="BOQP01000057">
    <property type="protein sequence ID" value="GIM83678.1"/>
    <property type="molecule type" value="Genomic_DNA"/>
</dbReference>
<dbReference type="SUPFAM" id="SSF161098">
    <property type="entry name" value="MetI-like"/>
    <property type="match status" value="1"/>
</dbReference>
<feature type="transmembrane region" description="Helical" evidence="7">
    <location>
        <begin position="281"/>
        <end position="305"/>
    </location>
</feature>
<protein>
    <submittedName>
        <fullName evidence="10">ABC transporter permease</fullName>
    </submittedName>
</protein>
<evidence type="ECO:0000313" key="11">
    <source>
        <dbReference type="Proteomes" id="UP000680865"/>
    </source>
</evidence>
<proteinExistence type="inferred from homology"/>
<evidence type="ECO:0000256" key="4">
    <source>
        <dbReference type="ARBA" id="ARBA00022692"/>
    </source>
</evidence>
<keyword evidence="4 7" id="KW-0812">Transmembrane</keyword>
<organism evidence="10 11">
    <name type="scientific">Winogradskya consettensis</name>
    <dbReference type="NCBI Taxonomy" id="113560"/>
    <lineage>
        <taxon>Bacteria</taxon>
        <taxon>Bacillati</taxon>
        <taxon>Actinomycetota</taxon>
        <taxon>Actinomycetes</taxon>
        <taxon>Micromonosporales</taxon>
        <taxon>Micromonosporaceae</taxon>
        <taxon>Winogradskya</taxon>
    </lineage>
</organism>
<dbReference type="AlphaFoldDB" id="A0A919T487"/>
<dbReference type="RefSeq" id="WP_213003099.1">
    <property type="nucleotide sequence ID" value="NZ_BAAATW010000029.1"/>
</dbReference>
<feature type="transmembrane region" description="Helical" evidence="7">
    <location>
        <begin position="127"/>
        <end position="148"/>
    </location>
</feature>
<evidence type="ECO:0000259" key="9">
    <source>
        <dbReference type="PROSITE" id="PS50928"/>
    </source>
</evidence>
<dbReference type="PROSITE" id="PS50928">
    <property type="entry name" value="ABC_TM1"/>
    <property type="match status" value="1"/>
</dbReference>
<dbReference type="InterPro" id="IPR035906">
    <property type="entry name" value="MetI-like_sf"/>
</dbReference>
<reference evidence="10" key="1">
    <citation type="submission" date="2021-03" db="EMBL/GenBank/DDBJ databases">
        <title>Whole genome shotgun sequence of Actinoplanes consettensis NBRC 14913.</title>
        <authorList>
            <person name="Komaki H."/>
            <person name="Tamura T."/>
        </authorList>
    </citation>
    <scope>NUCLEOTIDE SEQUENCE</scope>
    <source>
        <strain evidence="10">NBRC 14913</strain>
    </source>
</reference>
<keyword evidence="6 7" id="KW-0472">Membrane</keyword>
<evidence type="ECO:0000256" key="7">
    <source>
        <dbReference type="RuleBase" id="RU363032"/>
    </source>
</evidence>
<dbReference type="GO" id="GO:0055085">
    <property type="term" value="P:transmembrane transport"/>
    <property type="evidence" value="ECO:0007669"/>
    <property type="project" value="InterPro"/>
</dbReference>
<sequence length="315" mass="34727">MAVTFAATPRTQQESAPRPPRRRGRAARRNLVGWGFAAPATLVVVGLSIFPAVWAFFISRTKWNGIAPATDLGWRNYERIVQDPDAVAAAKHTLLLTVLFVPGSILLGILIAVALNQKIRLLGFYRTCIFVPYVASAAATGILASFVFNPQFGAANEVLRRIGLPTQGFLENPNQALVVICLIALWGEVGFCAVIYLAALQDIPAELVEAATVDGASRWRVFLHITLPELRPVTVFTTIWQTITAMQLFDLIYTTTRGGPMNSTQTVVYYIYELAFQTQRLGYGAALAYLLFAVTLLLTLVVMWYSRRNGSESLR</sequence>
<gene>
    <name evidence="10" type="ORF">Aco04nite_87740</name>
</gene>
<dbReference type="CDD" id="cd06261">
    <property type="entry name" value="TM_PBP2"/>
    <property type="match status" value="1"/>
</dbReference>
<name>A0A919T487_9ACTN</name>
<evidence type="ECO:0000256" key="1">
    <source>
        <dbReference type="ARBA" id="ARBA00004651"/>
    </source>
</evidence>
<feature type="transmembrane region" description="Helical" evidence="7">
    <location>
        <begin position="31"/>
        <end position="57"/>
    </location>
</feature>
<evidence type="ECO:0000256" key="2">
    <source>
        <dbReference type="ARBA" id="ARBA00022448"/>
    </source>
</evidence>
<feature type="region of interest" description="Disordered" evidence="8">
    <location>
        <begin position="1"/>
        <end position="24"/>
    </location>
</feature>
<keyword evidence="5 7" id="KW-1133">Transmembrane helix</keyword>
<dbReference type="InterPro" id="IPR000515">
    <property type="entry name" value="MetI-like"/>
</dbReference>
<keyword evidence="2 7" id="KW-0813">Transport</keyword>
<keyword evidence="11" id="KW-1185">Reference proteome</keyword>
<keyword evidence="3" id="KW-1003">Cell membrane</keyword>
<dbReference type="Gene3D" id="1.10.3720.10">
    <property type="entry name" value="MetI-like"/>
    <property type="match status" value="1"/>
</dbReference>
<comment type="similarity">
    <text evidence="7">Belongs to the binding-protein-dependent transport system permease family.</text>
</comment>
<evidence type="ECO:0000256" key="3">
    <source>
        <dbReference type="ARBA" id="ARBA00022475"/>
    </source>
</evidence>
<feature type="transmembrane region" description="Helical" evidence="7">
    <location>
        <begin position="176"/>
        <end position="199"/>
    </location>
</feature>
<evidence type="ECO:0000256" key="5">
    <source>
        <dbReference type="ARBA" id="ARBA00022989"/>
    </source>
</evidence>
<comment type="caution">
    <text evidence="10">The sequence shown here is derived from an EMBL/GenBank/DDBJ whole genome shotgun (WGS) entry which is preliminary data.</text>
</comment>
<dbReference type="Proteomes" id="UP000680865">
    <property type="component" value="Unassembled WGS sequence"/>
</dbReference>
<evidence type="ECO:0000256" key="6">
    <source>
        <dbReference type="ARBA" id="ARBA00023136"/>
    </source>
</evidence>
<dbReference type="InterPro" id="IPR051393">
    <property type="entry name" value="ABC_transporter_permease"/>
</dbReference>
<dbReference type="PANTHER" id="PTHR30193:SF37">
    <property type="entry name" value="INNER MEMBRANE ABC TRANSPORTER PERMEASE PROTEIN YCJO"/>
    <property type="match status" value="1"/>
</dbReference>
<comment type="subcellular location">
    <subcellularLocation>
        <location evidence="1 7">Cell membrane</location>
        <topology evidence="1 7">Multi-pass membrane protein</topology>
    </subcellularLocation>
</comment>
<feature type="domain" description="ABC transmembrane type-1" evidence="9">
    <location>
        <begin position="90"/>
        <end position="302"/>
    </location>
</feature>
<accession>A0A919T487</accession>
<dbReference type="PANTHER" id="PTHR30193">
    <property type="entry name" value="ABC TRANSPORTER PERMEASE PROTEIN"/>
    <property type="match status" value="1"/>
</dbReference>